<accession>A0A1R2ATN0</accession>
<name>A0A1R2ATN0_9CILI</name>
<comment type="caution">
    <text evidence="1">The sequence shown here is derived from an EMBL/GenBank/DDBJ whole genome shotgun (WGS) entry which is preliminary data.</text>
</comment>
<evidence type="ECO:0000313" key="2">
    <source>
        <dbReference type="Proteomes" id="UP000187209"/>
    </source>
</evidence>
<dbReference type="EMBL" id="MPUH01001421">
    <property type="protein sequence ID" value="OMJ67877.1"/>
    <property type="molecule type" value="Genomic_DNA"/>
</dbReference>
<sequence length="211" mass="23683">MITSVYTSKKVALPNIKFKKRVKSPDYPRFMTPDSHNALVKKLSEPSSNKMGRSVDSGFRPGSIDLTSRNERIVDQTFSARVDVGEPSPIRKICQDVPTLKFGNVIMSKDLAVMAQVRRSLIGEISNSRIPNLTIENLPIIRNSFCPKELQNTGDSLQLVQKIKAISERRARHPFATGAYAIKALNSRAQKQIIDKLQVSLPEGSRFLRYL</sequence>
<reference evidence="1 2" key="1">
    <citation type="submission" date="2016-11" db="EMBL/GenBank/DDBJ databases">
        <title>The macronuclear genome of Stentor coeruleus: a giant cell with tiny introns.</title>
        <authorList>
            <person name="Slabodnick M."/>
            <person name="Ruby J.G."/>
            <person name="Reiff S.B."/>
            <person name="Swart E.C."/>
            <person name="Gosai S."/>
            <person name="Prabakaran S."/>
            <person name="Witkowska E."/>
            <person name="Larue G.E."/>
            <person name="Fisher S."/>
            <person name="Freeman R.M."/>
            <person name="Gunawardena J."/>
            <person name="Chu W."/>
            <person name="Stover N.A."/>
            <person name="Gregory B.D."/>
            <person name="Nowacki M."/>
            <person name="Derisi J."/>
            <person name="Roy S.W."/>
            <person name="Marshall W.F."/>
            <person name="Sood P."/>
        </authorList>
    </citation>
    <scope>NUCLEOTIDE SEQUENCE [LARGE SCALE GENOMIC DNA]</scope>
    <source>
        <strain evidence="1">WM001</strain>
    </source>
</reference>
<proteinExistence type="predicted"/>
<gene>
    <name evidence="1" type="ORF">SteCoe_34840</name>
</gene>
<dbReference type="OrthoDB" id="322303at2759"/>
<organism evidence="1 2">
    <name type="scientific">Stentor coeruleus</name>
    <dbReference type="NCBI Taxonomy" id="5963"/>
    <lineage>
        <taxon>Eukaryota</taxon>
        <taxon>Sar</taxon>
        <taxon>Alveolata</taxon>
        <taxon>Ciliophora</taxon>
        <taxon>Postciliodesmatophora</taxon>
        <taxon>Heterotrichea</taxon>
        <taxon>Heterotrichida</taxon>
        <taxon>Stentoridae</taxon>
        <taxon>Stentor</taxon>
    </lineage>
</organism>
<dbReference type="Proteomes" id="UP000187209">
    <property type="component" value="Unassembled WGS sequence"/>
</dbReference>
<protein>
    <submittedName>
        <fullName evidence="1">Uncharacterized protein</fullName>
    </submittedName>
</protein>
<keyword evidence="2" id="KW-1185">Reference proteome</keyword>
<evidence type="ECO:0000313" key="1">
    <source>
        <dbReference type="EMBL" id="OMJ67877.1"/>
    </source>
</evidence>
<dbReference type="AlphaFoldDB" id="A0A1R2ATN0"/>